<feature type="compositionally biased region" description="Polar residues" evidence="7">
    <location>
        <begin position="279"/>
        <end position="294"/>
    </location>
</feature>
<keyword evidence="4" id="KW-0479">Metal-binding</keyword>
<evidence type="ECO:0000256" key="7">
    <source>
        <dbReference type="SAM" id="MobiDB-lite"/>
    </source>
</evidence>
<keyword evidence="4" id="KW-0004">4Fe-4S</keyword>
<dbReference type="Pfam" id="PF09810">
    <property type="entry name" value="Exo5"/>
    <property type="match status" value="1"/>
</dbReference>
<feature type="region of interest" description="Disordered" evidence="7">
    <location>
        <begin position="266"/>
        <end position="310"/>
    </location>
</feature>
<dbReference type="GO" id="GO:0005634">
    <property type="term" value="C:nucleus"/>
    <property type="evidence" value="ECO:0007669"/>
    <property type="project" value="TreeGrafter"/>
</dbReference>
<keyword evidence="6 8" id="KW-0378">Hydrolase</keyword>
<name>A0A8K0W8T8_9HYPO</name>
<feature type="compositionally biased region" description="Polar residues" evidence="7">
    <location>
        <begin position="129"/>
        <end position="141"/>
    </location>
</feature>
<dbReference type="PANTHER" id="PTHR14464:SF4">
    <property type="entry name" value="EXONUCLEASE V"/>
    <property type="match status" value="1"/>
</dbReference>
<gene>
    <name evidence="8" type="ORF">BKA59DRAFT_482249</name>
</gene>
<feature type="region of interest" description="Disordered" evidence="7">
    <location>
        <begin position="121"/>
        <end position="156"/>
    </location>
</feature>
<dbReference type="GO" id="GO:0051539">
    <property type="term" value="F:4 iron, 4 sulfur cluster binding"/>
    <property type="evidence" value="ECO:0007669"/>
    <property type="project" value="UniProtKB-KW"/>
</dbReference>
<organism evidence="8 9">
    <name type="scientific">Fusarium tricinctum</name>
    <dbReference type="NCBI Taxonomy" id="61284"/>
    <lineage>
        <taxon>Eukaryota</taxon>
        <taxon>Fungi</taxon>
        <taxon>Dikarya</taxon>
        <taxon>Ascomycota</taxon>
        <taxon>Pezizomycotina</taxon>
        <taxon>Sordariomycetes</taxon>
        <taxon>Hypocreomycetidae</taxon>
        <taxon>Hypocreales</taxon>
        <taxon>Nectriaceae</taxon>
        <taxon>Fusarium</taxon>
        <taxon>Fusarium tricinctum species complex</taxon>
    </lineage>
</organism>
<dbReference type="EMBL" id="JAGPXF010000006">
    <property type="protein sequence ID" value="KAH7238475.1"/>
    <property type="molecule type" value="Genomic_DNA"/>
</dbReference>
<accession>A0A8K0W8T8</accession>
<keyword evidence="4" id="KW-0408">Iron</keyword>
<dbReference type="InterPro" id="IPR019190">
    <property type="entry name" value="EXOV"/>
</dbReference>
<keyword evidence="4" id="KW-0411">Iron-sulfur</keyword>
<keyword evidence="9" id="KW-1185">Reference proteome</keyword>
<dbReference type="OrthoDB" id="354769at2759"/>
<protein>
    <submittedName>
        <fullName evidence="8">Exonuclease V a 5' deoxyribonuclease-domain-containing protein</fullName>
    </submittedName>
</protein>
<dbReference type="Proteomes" id="UP000813427">
    <property type="component" value="Unassembled WGS sequence"/>
</dbReference>
<keyword evidence="6 8" id="KW-0269">Exonuclease</keyword>
<dbReference type="PANTHER" id="PTHR14464">
    <property type="entry name" value="EXONUCLEASE V"/>
    <property type="match status" value="1"/>
</dbReference>
<sequence length="540" mass="60946">MTMTLDSDNEFGYDFSAEEEELLFQLASKKDGLVAPPSNERLSAIDAVPGRTDSLLGRDVAAEIGSTAAPDLEHLQSAQTSNLYRGRAFHQREASSGLPTPPTGSSIEDVCYPDLSKALTNLKPKSPVKSESTVTPGPQSEANEDEDGRSPLQRFRSYPKRPLTVSDLTSGAWCELQYWYTLTRLPGGRRTRTTAMKQGSKIHQKLEDEVHTTVQIDILSKEDAFGLKLWNLVQGLRTLRETGLTRELEVWGMVDENLVNGIIDSVSHENPNPEFEAELSSQESETNQRQSSLTDYFPQKNTDHTNRSQPKVYLADVKTRGSFSPVSNAQIRPAKIQLLLYHQFLSDMAAGKLDFLKVFRRYGLDPDDNFSDTFIAQVGSLHDEIFVDASETETDFTQENPSSSFQSSSSAGPDLLQYRTLRELVPLVWRELELTFPEGEHSLGHMLRVQYVHRSDGREIDLHDFPVSRQALETYLANYMEWWKGKRNAKGVDIEEAFKCRTCEFASDCSWRQSMDDERLQRARTQQKIRATRRASSNAA</sequence>
<comment type="cofactor">
    <cofactor evidence="1">
        <name>[4Fe-4S] cluster</name>
        <dbReference type="ChEBI" id="CHEBI:49883"/>
    </cofactor>
</comment>
<evidence type="ECO:0000256" key="2">
    <source>
        <dbReference type="ARBA" id="ARBA00009797"/>
    </source>
</evidence>
<keyword evidence="5" id="KW-0540">Nuclease</keyword>
<reference evidence="8" key="1">
    <citation type="journal article" date="2021" name="Nat. Commun.">
        <title>Genetic determinants of endophytism in the Arabidopsis root mycobiome.</title>
        <authorList>
            <person name="Mesny F."/>
            <person name="Miyauchi S."/>
            <person name="Thiergart T."/>
            <person name="Pickel B."/>
            <person name="Atanasova L."/>
            <person name="Karlsson M."/>
            <person name="Huettel B."/>
            <person name="Barry K.W."/>
            <person name="Haridas S."/>
            <person name="Chen C."/>
            <person name="Bauer D."/>
            <person name="Andreopoulos W."/>
            <person name="Pangilinan J."/>
            <person name="LaButti K."/>
            <person name="Riley R."/>
            <person name="Lipzen A."/>
            <person name="Clum A."/>
            <person name="Drula E."/>
            <person name="Henrissat B."/>
            <person name="Kohler A."/>
            <person name="Grigoriev I.V."/>
            <person name="Martin F.M."/>
            <person name="Hacquard S."/>
        </authorList>
    </citation>
    <scope>NUCLEOTIDE SEQUENCE</scope>
    <source>
        <strain evidence="8">MPI-SDFR-AT-0068</strain>
    </source>
</reference>
<comment type="similarity">
    <text evidence="2">Belongs to the EXO5 family.</text>
</comment>
<proteinExistence type="inferred from homology"/>
<dbReference type="AlphaFoldDB" id="A0A8K0W8T8"/>
<dbReference type="GO" id="GO:0005739">
    <property type="term" value="C:mitochondrion"/>
    <property type="evidence" value="ECO:0007669"/>
    <property type="project" value="TreeGrafter"/>
</dbReference>
<evidence type="ECO:0000256" key="3">
    <source>
        <dbReference type="ARBA" id="ARBA00011245"/>
    </source>
</evidence>
<comment type="caution">
    <text evidence="8">The sequence shown here is derived from an EMBL/GenBank/DDBJ whole genome shotgun (WGS) entry which is preliminary data.</text>
</comment>
<evidence type="ECO:0000256" key="1">
    <source>
        <dbReference type="ARBA" id="ARBA00001966"/>
    </source>
</evidence>
<evidence type="ECO:0000256" key="6">
    <source>
        <dbReference type="ARBA" id="ARBA00022839"/>
    </source>
</evidence>
<evidence type="ECO:0000313" key="9">
    <source>
        <dbReference type="Proteomes" id="UP000813427"/>
    </source>
</evidence>
<comment type="subunit">
    <text evidence="3">Monomer.</text>
</comment>
<dbReference type="GO" id="GO:0036297">
    <property type="term" value="P:interstrand cross-link repair"/>
    <property type="evidence" value="ECO:0007669"/>
    <property type="project" value="TreeGrafter"/>
</dbReference>
<evidence type="ECO:0000313" key="8">
    <source>
        <dbReference type="EMBL" id="KAH7238475.1"/>
    </source>
</evidence>
<evidence type="ECO:0000256" key="5">
    <source>
        <dbReference type="ARBA" id="ARBA00022722"/>
    </source>
</evidence>
<evidence type="ECO:0000256" key="4">
    <source>
        <dbReference type="ARBA" id="ARBA00022485"/>
    </source>
</evidence>
<dbReference type="GO" id="GO:0045145">
    <property type="term" value="F:single-stranded DNA 5'-3' DNA exonuclease activity"/>
    <property type="evidence" value="ECO:0007669"/>
    <property type="project" value="InterPro"/>
</dbReference>